<protein>
    <submittedName>
        <fullName evidence="1">Uncharacterized protein</fullName>
    </submittedName>
</protein>
<organism evidence="1">
    <name type="scientific">viral metagenome</name>
    <dbReference type="NCBI Taxonomy" id="1070528"/>
    <lineage>
        <taxon>unclassified sequences</taxon>
        <taxon>metagenomes</taxon>
        <taxon>organismal metagenomes</taxon>
    </lineage>
</organism>
<reference evidence="1" key="1">
    <citation type="journal article" date="2020" name="Nature">
        <title>Giant virus diversity and host interactions through global metagenomics.</title>
        <authorList>
            <person name="Schulz F."/>
            <person name="Roux S."/>
            <person name="Paez-Espino D."/>
            <person name="Jungbluth S."/>
            <person name="Walsh D.A."/>
            <person name="Denef V.J."/>
            <person name="McMahon K.D."/>
            <person name="Konstantinidis K.T."/>
            <person name="Eloe-Fadrosh E.A."/>
            <person name="Kyrpides N.C."/>
            <person name="Woyke T."/>
        </authorList>
    </citation>
    <scope>NUCLEOTIDE SEQUENCE</scope>
    <source>
        <strain evidence="1">GVMAG-M-3300023174-107</strain>
    </source>
</reference>
<dbReference type="EMBL" id="MN739521">
    <property type="protein sequence ID" value="QHT10480.1"/>
    <property type="molecule type" value="Genomic_DNA"/>
</dbReference>
<accession>A0A6C0D2J6</accession>
<proteinExistence type="predicted"/>
<sequence length="107" mass="12775">MFPTEILNHIFSYCQGSTNKIMKKHIHNAYEFDTGVLGLLRLNRDYGFKVLNYRQLNNAFIYRCPVCKVNLWPCEYKRNIMYEGNRMCSRSCLIEYQVALSMIHMSY</sequence>
<evidence type="ECO:0000313" key="1">
    <source>
        <dbReference type="EMBL" id="QHT10480.1"/>
    </source>
</evidence>
<dbReference type="AlphaFoldDB" id="A0A6C0D2J6"/>
<name>A0A6C0D2J6_9ZZZZ</name>